<dbReference type="InterPro" id="IPR044068">
    <property type="entry name" value="CB"/>
</dbReference>
<organism evidence="3 4">
    <name type="scientific">Aphanomyces astaci</name>
    <name type="common">Crayfish plague agent</name>
    <dbReference type="NCBI Taxonomy" id="112090"/>
    <lineage>
        <taxon>Eukaryota</taxon>
        <taxon>Sar</taxon>
        <taxon>Stramenopiles</taxon>
        <taxon>Oomycota</taxon>
        <taxon>Saprolegniomycetes</taxon>
        <taxon>Saprolegniales</taxon>
        <taxon>Verrucalvaceae</taxon>
        <taxon>Aphanomyces</taxon>
    </lineage>
</organism>
<dbReference type="SUPFAM" id="SSF56349">
    <property type="entry name" value="DNA breaking-rejoining enzymes"/>
    <property type="match status" value="1"/>
</dbReference>
<dbReference type="PROSITE" id="PS51900">
    <property type="entry name" value="CB"/>
    <property type="match status" value="1"/>
</dbReference>
<dbReference type="AlphaFoldDB" id="A0A397A662"/>
<feature type="domain" description="Core-binding (CB)" evidence="2">
    <location>
        <begin position="12"/>
        <end position="99"/>
    </location>
</feature>
<dbReference type="EMBL" id="QUSZ01008123">
    <property type="protein sequence ID" value="RHY00901.1"/>
    <property type="molecule type" value="Genomic_DNA"/>
</dbReference>
<accession>A0A397A662</accession>
<dbReference type="Gene3D" id="1.10.443.10">
    <property type="entry name" value="Intergrase catalytic core"/>
    <property type="match status" value="1"/>
</dbReference>
<dbReference type="GO" id="GO:0003677">
    <property type="term" value="F:DNA binding"/>
    <property type="evidence" value="ECO:0007669"/>
    <property type="project" value="InterPro"/>
</dbReference>
<dbReference type="GO" id="GO:0006310">
    <property type="term" value="P:DNA recombination"/>
    <property type="evidence" value="ECO:0007669"/>
    <property type="project" value="UniProtKB-KW"/>
</dbReference>
<evidence type="ECO:0000259" key="2">
    <source>
        <dbReference type="PROSITE" id="PS51900"/>
    </source>
</evidence>
<name>A0A397A662_APHAT</name>
<protein>
    <recommendedName>
        <fullName evidence="2">Core-binding (CB) domain-containing protein</fullName>
    </recommendedName>
</protein>
<proteinExistence type="predicted"/>
<keyword evidence="1" id="KW-0233">DNA recombination</keyword>
<dbReference type="Proteomes" id="UP000265427">
    <property type="component" value="Unassembled WGS sequence"/>
</dbReference>
<sequence length="642" mass="71720">MAPMTILQRQETSLEDIIDSCLADSTKERYESGLRQLIKWIHLTGGTDLLKDDGMIDLRVFQYTHFVQFIVWVYQNTPVKVGTMSGYRAALRWYYKREDVAMPVEYSTKLKTIFTGLPMCVILYGTHTTSNLGMHRLTATDEQTSTLKDSGKRPLGFSMYEALCQESLKTSDSGFVHLYLVISWNLMARSKSTETIRIDHISFEEDAIGITYIKSKTDQTGSKRRDPRHVYANPSSPAICTFLALGMYFACNPTLANGSLFPGASQRDRFGKALKALVYTVLGEAASGTVGTHSIRKGAATFVCSGSTSGPSVITVCLRCGWSLGNVVERYMHYEKAGDQFVGRVVAGLPLNNADFAQLPPHFDSTDNSVVTSALRCMFPVLFKTGSLIGVLKLGLASIVHHADFLRTALPANHPVLHTAIFRDNAKMSSLKAFVRTTSATLKPTGLPPYVEIYRQLQTQQLTLATITSEVVAGVRNLLDEKELATGTVTPAYIDKLFSSILERLARGTSAPEVTVVHHQHPRHQHMLYSWGGRLHKLPESFAFPNVDTATAWALWWLGKDSEIPFRTIDPHDLATKKQRRILSEWRFLCISFGSITWRSRVPTRRSTAQRKQLSKRLSALCTRLTPSSRRHQTIDKDVLDS</sequence>
<evidence type="ECO:0000256" key="1">
    <source>
        <dbReference type="ARBA" id="ARBA00023172"/>
    </source>
</evidence>
<reference evidence="3 4" key="1">
    <citation type="submission" date="2018-08" db="EMBL/GenBank/DDBJ databases">
        <title>Aphanomyces genome sequencing and annotation.</title>
        <authorList>
            <person name="Minardi D."/>
            <person name="Oidtmann B."/>
            <person name="Van Der Giezen M."/>
            <person name="Studholme D.J."/>
        </authorList>
    </citation>
    <scope>NUCLEOTIDE SEQUENCE [LARGE SCALE GENOMIC DNA]</scope>
    <source>
        <strain evidence="3 4">Kv</strain>
    </source>
</reference>
<evidence type="ECO:0000313" key="4">
    <source>
        <dbReference type="Proteomes" id="UP000265427"/>
    </source>
</evidence>
<dbReference type="InterPro" id="IPR013762">
    <property type="entry name" value="Integrase-like_cat_sf"/>
</dbReference>
<comment type="caution">
    <text evidence="3">The sequence shown here is derived from an EMBL/GenBank/DDBJ whole genome shotgun (WGS) entry which is preliminary data.</text>
</comment>
<dbReference type="GO" id="GO:0015074">
    <property type="term" value="P:DNA integration"/>
    <property type="evidence" value="ECO:0007669"/>
    <property type="project" value="InterPro"/>
</dbReference>
<dbReference type="VEuPathDB" id="FungiDB:H257_02844"/>
<dbReference type="InterPro" id="IPR011010">
    <property type="entry name" value="DNA_brk_join_enz"/>
</dbReference>
<gene>
    <name evidence="3" type="ORF">DYB36_012940</name>
</gene>
<evidence type="ECO:0000313" key="3">
    <source>
        <dbReference type="EMBL" id="RHY00901.1"/>
    </source>
</evidence>